<evidence type="ECO:0000259" key="3">
    <source>
        <dbReference type="PROSITE" id="PS51186"/>
    </source>
</evidence>
<evidence type="ECO:0000313" key="5">
    <source>
        <dbReference type="Proteomes" id="UP000006048"/>
    </source>
</evidence>
<dbReference type="AlphaFoldDB" id="I4B2E9"/>
<dbReference type="OrthoDB" id="9793138at2"/>
<dbReference type="CDD" id="cd04301">
    <property type="entry name" value="NAT_SF"/>
    <property type="match status" value="1"/>
</dbReference>
<dbReference type="InterPro" id="IPR000182">
    <property type="entry name" value="GNAT_dom"/>
</dbReference>
<dbReference type="GO" id="GO:0006526">
    <property type="term" value="P:L-arginine biosynthetic process"/>
    <property type="evidence" value="ECO:0007669"/>
    <property type="project" value="InterPro"/>
</dbReference>
<organism evidence="4 5">
    <name type="scientific">Turneriella parva (strain ATCC BAA-1111 / DSM 21527 / NCTC 11395 / H)</name>
    <name type="common">Leptospira parva</name>
    <dbReference type="NCBI Taxonomy" id="869212"/>
    <lineage>
        <taxon>Bacteria</taxon>
        <taxon>Pseudomonadati</taxon>
        <taxon>Spirochaetota</taxon>
        <taxon>Spirochaetia</taxon>
        <taxon>Leptospirales</taxon>
        <taxon>Leptospiraceae</taxon>
        <taxon>Turneriella</taxon>
    </lineage>
</organism>
<proteinExistence type="predicted"/>
<evidence type="ECO:0000313" key="4">
    <source>
        <dbReference type="EMBL" id="AFM11456.1"/>
    </source>
</evidence>
<dbReference type="Proteomes" id="UP000006048">
    <property type="component" value="Chromosome"/>
</dbReference>
<dbReference type="InterPro" id="IPR010167">
    <property type="entry name" value="NH2A_AcTrfase"/>
</dbReference>
<dbReference type="Gene3D" id="3.40.630.30">
    <property type="match status" value="1"/>
</dbReference>
<keyword evidence="1 4" id="KW-0808">Transferase</keyword>
<dbReference type="EMBL" id="CP002959">
    <property type="protein sequence ID" value="AFM11456.1"/>
    <property type="molecule type" value="Genomic_DNA"/>
</dbReference>
<protein>
    <submittedName>
        <fullName evidence="4">N-acetylglutamate synthase</fullName>
        <ecNumber evidence="4">2.3.1.1</ecNumber>
    </submittedName>
</protein>
<feature type="domain" description="N-acetyltransferase" evidence="3">
    <location>
        <begin position="1"/>
        <end position="137"/>
    </location>
</feature>
<dbReference type="RefSeq" id="WP_014801974.1">
    <property type="nucleotide sequence ID" value="NC_018020.1"/>
</dbReference>
<name>I4B2E9_TURPD</name>
<dbReference type="SUPFAM" id="SSF55729">
    <property type="entry name" value="Acyl-CoA N-acyltransferases (Nat)"/>
    <property type="match status" value="1"/>
</dbReference>
<dbReference type="PROSITE" id="PS51186">
    <property type="entry name" value="GNAT"/>
    <property type="match status" value="1"/>
</dbReference>
<dbReference type="KEGG" id="tpx:Turpa_0805"/>
<evidence type="ECO:0000256" key="2">
    <source>
        <dbReference type="ARBA" id="ARBA00023315"/>
    </source>
</evidence>
<accession>I4B2E9</accession>
<dbReference type="PANTHER" id="PTHR30602">
    <property type="entry name" value="AMINO-ACID ACETYLTRANSFERASE"/>
    <property type="match status" value="1"/>
</dbReference>
<dbReference type="InterPro" id="IPR016181">
    <property type="entry name" value="Acyl_CoA_acyltransferase"/>
</dbReference>
<evidence type="ECO:0000256" key="1">
    <source>
        <dbReference type="ARBA" id="ARBA00022679"/>
    </source>
</evidence>
<dbReference type="Pfam" id="PF13508">
    <property type="entry name" value="Acetyltransf_7"/>
    <property type="match status" value="1"/>
</dbReference>
<sequence length="153" mass="17078">MIRDAEKDDAAEIAALLKPYVDKKILLHRSLEEIRENAAQTVVFAESGGILGTASLVFFSPTLCEIRALVIAESAQGRGIGKDLVLAAEAKALGLQNARPMRFFALTYTAEFFERCGYERTTKDQFPEKIYEVCNFCLRKDDCHEIAVQKQVS</sequence>
<reference evidence="4 5" key="1">
    <citation type="submission" date="2012-06" db="EMBL/GenBank/DDBJ databases">
        <title>The complete chromosome of genome of Turneriella parva DSM 21527.</title>
        <authorList>
            <consortium name="US DOE Joint Genome Institute (JGI-PGF)"/>
            <person name="Lucas S."/>
            <person name="Han J."/>
            <person name="Lapidus A."/>
            <person name="Bruce D."/>
            <person name="Goodwin L."/>
            <person name="Pitluck S."/>
            <person name="Peters L."/>
            <person name="Kyrpides N."/>
            <person name="Mavromatis K."/>
            <person name="Ivanova N."/>
            <person name="Mikhailova N."/>
            <person name="Chertkov O."/>
            <person name="Detter J.C."/>
            <person name="Tapia R."/>
            <person name="Han C."/>
            <person name="Land M."/>
            <person name="Hauser L."/>
            <person name="Markowitz V."/>
            <person name="Cheng J.-F."/>
            <person name="Hugenholtz P."/>
            <person name="Woyke T."/>
            <person name="Wu D."/>
            <person name="Gronow S."/>
            <person name="Wellnitz S."/>
            <person name="Brambilla E."/>
            <person name="Klenk H.-P."/>
            <person name="Eisen J.A."/>
        </authorList>
    </citation>
    <scope>NUCLEOTIDE SEQUENCE [LARGE SCALE GENOMIC DNA]</scope>
    <source>
        <strain evidence="5">ATCC BAA-1111 / DSM 21527 / NCTC 11395 / H</strain>
    </source>
</reference>
<dbReference type="STRING" id="869212.Turpa_0805"/>
<keyword evidence="5" id="KW-1185">Reference proteome</keyword>
<dbReference type="GO" id="GO:0005737">
    <property type="term" value="C:cytoplasm"/>
    <property type="evidence" value="ECO:0007669"/>
    <property type="project" value="InterPro"/>
</dbReference>
<dbReference type="EC" id="2.3.1.1" evidence="4"/>
<dbReference type="HOGENOM" id="CLU_119519_0_0_12"/>
<keyword evidence="2 4" id="KW-0012">Acyltransferase</keyword>
<dbReference type="GO" id="GO:0004042">
    <property type="term" value="F:L-glutamate N-acetyltransferase activity"/>
    <property type="evidence" value="ECO:0007669"/>
    <property type="project" value="InterPro"/>
</dbReference>
<gene>
    <name evidence="4" type="ordered locus">Turpa_0805</name>
</gene>
<dbReference type="PANTHER" id="PTHR30602:SF12">
    <property type="entry name" value="AMINO-ACID ACETYLTRANSFERASE NAGS1, CHLOROPLASTIC-RELATED"/>
    <property type="match status" value="1"/>
</dbReference>